<organism evidence="1 2">
    <name type="scientific">Agrobacterium tumefaciens</name>
    <dbReference type="NCBI Taxonomy" id="358"/>
    <lineage>
        <taxon>Bacteria</taxon>
        <taxon>Pseudomonadati</taxon>
        <taxon>Pseudomonadota</taxon>
        <taxon>Alphaproteobacteria</taxon>
        <taxon>Hyphomicrobiales</taxon>
        <taxon>Rhizobiaceae</taxon>
        <taxon>Rhizobium/Agrobacterium group</taxon>
        <taxon>Agrobacterium</taxon>
        <taxon>Agrobacterium tumefaciens complex</taxon>
    </lineage>
</organism>
<dbReference type="EMBL" id="JXQV01000002">
    <property type="protein sequence ID" value="KIQ05562.1"/>
    <property type="molecule type" value="Genomic_DNA"/>
</dbReference>
<evidence type="ECO:0000313" key="2">
    <source>
        <dbReference type="Proteomes" id="UP000035017"/>
    </source>
</evidence>
<reference evidence="1 2" key="1">
    <citation type="submission" date="2014-12" db="EMBL/GenBank/DDBJ databases">
        <title>16Stimator: statistical estimation of ribosomal gene copy numbers from draft genome assemblies.</title>
        <authorList>
            <person name="Perisin M.A."/>
            <person name="Vetter M."/>
            <person name="Gilbert J.A."/>
            <person name="Bergelson J."/>
        </authorList>
    </citation>
    <scope>NUCLEOTIDE SEQUENCE [LARGE SCALE GENOMIC DNA]</scope>
    <source>
        <strain evidence="1 2">MEJ076</strain>
    </source>
</reference>
<name>A0A0D0JHR3_AGRTU</name>
<evidence type="ECO:0000313" key="1">
    <source>
        <dbReference type="EMBL" id="KIQ05562.1"/>
    </source>
</evidence>
<dbReference type="CDD" id="cd00093">
    <property type="entry name" value="HTH_XRE"/>
    <property type="match status" value="1"/>
</dbReference>
<dbReference type="AlphaFoldDB" id="A0A0D0JHR3"/>
<accession>A0A0D0JHR3</accession>
<gene>
    <name evidence="1" type="ORF">RU07_01635</name>
</gene>
<dbReference type="Gene3D" id="1.10.260.40">
    <property type="entry name" value="lambda repressor-like DNA-binding domains"/>
    <property type="match status" value="1"/>
</dbReference>
<proteinExistence type="predicted"/>
<dbReference type="GO" id="GO:0003677">
    <property type="term" value="F:DNA binding"/>
    <property type="evidence" value="ECO:0007669"/>
    <property type="project" value="InterPro"/>
</dbReference>
<dbReference type="InterPro" id="IPR001387">
    <property type="entry name" value="Cro/C1-type_HTH"/>
</dbReference>
<dbReference type="InterPro" id="IPR010982">
    <property type="entry name" value="Lambda_DNA-bd_dom_sf"/>
</dbReference>
<comment type="caution">
    <text evidence="1">The sequence shown here is derived from an EMBL/GenBank/DDBJ whole genome shotgun (WGS) entry which is preliminary data.</text>
</comment>
<dbReference type="SUPFAM" id="SSF47413">
    <property type="entry name" value="lambda repressor-like DNA-binding domains"/>
    <property type="match status" value="1"/>
</dbReference>
<sequence length="88" mass="9422">MINLKSDDNDEITGAQIRAARGLLRWSAKELAMAASIGVATISRAEVQDGRPPLTSANLKAIRKAFEDRGIEFIPTNGGGVGVRFKNP</sequence>
<dbReference type="OrthoDB" id="9796370at2"/>
<dbReference type="Proteomes" id="UP000035017">
    <property type="component" value="Unassembled WGS sequence"/>
</dbReference>
<protein>
    <submittedName>
        <fullName evidence="1">Transcriptional regulator</fullName>
    </submittedName>
</protein>